<dbReference type="Gene3D" id="1.10.10.10">
    <property type="entry name" value="Winged helix-like DNA-binding domain superfamily/Winged helix DNA-binding domain"/>
    <property type="match status" value="1"/>
</dbReference>
<evidence type="ECO:0000256" key="1">
    <source>
        <dbReference type="ARBA" id="ARBA00023125"/>
    </source>
</evidence>
<name>A0A9X1XCI8_9BACL</name>
<accession>A0A9X1XCI8</accession>
<dbReference type="InterPro" id="IPR036390">
    <property type="entry name" value="WH_DNA-bd_sf"/>
</dbReference>
<evidence type="ECO:0000313" key="2">
    <source>
        <dbReference type="EMBL" id="MCK6258186.1"/>
    </source>
</evidence>
<dbReference type="InterPro" id="IPR011991">
    <property type="entry name" value="ArsR-like_HTH"/>
</dbReference>
<dbReference type="EMBL" id="JAIWJX010000002">
    <property type="protein sequence ID" value="MCK6258186.1"/>
    <property type="molecule type" value="Genomic_DNA"/>
</dbReference>
<dbReference type="SUPFAM" id="SSF46785">
    <property type="entry name" value="Winged helix' DNA-binding domain"/>
    <property type="match status" value="1"/>
</dbReference>
<protein>
    <submittedName>
        <fullName evidence="2">Uncharacterized protein</fullName>
    </submittedName>
</protein>
<organism evidence="2 3">
    <name type="scientific">Fictibacillus marinisediminis</name>
    <dbReference type="NCBI Taxonomy" id="2878389"/>
    <lineage>
        <taxon>Bacteria</taxon>
        <taxon>Bacillati</taxon>
        <taxon>Bacillota</taxon>
        <taxon>Bacilli</taxon>
        <taxon>Bacillales</taxon>
        <taxon>Fictibacillaceae</taxon>
        <taxon>Fictibacillus</taxon>
    </lineage>
</organism>
<dbReference type="InterPro" id="IPR036388">
    <property type="entry name" value="WH-like_DNA-bd_sf"/>
</dbReference>
<reference evidence="2" key="1">
    <citation type="submission" date="2021-09" db="EMBL/GenBank/DDBJ databases">
        <title>Genome analysis of Fictibacillus sp. KIGAM418 isolated from marine sediment.</title>
        <authorList>
            <person name="Seo M.-J."/>
            <person name="Cho E.-S."/>
            <person name="Hwang C.Y."/>
        </authorList>
    </citation>
    <scope>NUCLEOTIDE SEQUENCE</scope>
    <source>
        <strain evidence="2">KIGAM418</strain>
    </source>
</reference>
<proteinExistence type="predicted"/>
<dbReference type="Proteomes" id="UP001139011">
    <property type="component" value="Unassembled WGS sequence"/>
</dbReference>
<comment type="caution">
    <text evidence="2">The sequence shown here is derived from an EMBL/GenBank/DDBJ whole genome shotgun (WGS) entry which is preliminary data.</text>
</comment>
<sequence length="139" mass="16050">MQEVLNSPEWNFLQKFVLQHYEILKIIKKREGSNGIASISVPEIARILMVSQTQATKYISRLKENGYVEKVDRGMYRVLKFESPELPVFNHIFQVVADIINRQPEEPEPLKVQANRLSLSVKELQTALGYISYLNSLSK</sequence>
<gene>
    <name evidence="2" type="ORF">LCY76_16550</name>
</gene>
<keyword evidence="3" id="KW-1185">Reference proteome</keyword>
<keyword evidence="1" id="KW-0238">DNA-binding</keyword>
<dbReference type="CDD" id="cd00090">
    <property type="entry name" value="HTH_ARSR"/>
    <property type="match status" value="1"/>
</dbReference>
<dbReference type="RefSeq" id="WP_248253526.1">
    <property type="nucleotide sequence ID" value="NZ_JAIWJX010000002.1"/>
</dbReference>
<evidence type="ECO:0000313" key="3">
    <source>
        <dbReference type="Proteomes" id="UP001139011"/>
    </source>
</evidence>
<dbReference type="GO" id="GO:0003677">
    <property type="term" value="F:DNA binding"/>
    <property type="evidence" value="ECO:0007669"/>
    <property type="project" value="UniProtKB-KW"/>
</dbReference>
<dbReference type="AlphaFoldDB" id="A0A9X1XCI8"/>